<name>A0A919CPG7_9PROT</name>
<organism evidence="3 4">
    <name type="scientific">Thalassobaculum fulvum</name>
    <dbReference type="NCBI Taxonomy" id="1633335"/>
    <lineage>
        <taxon>Bacteria</taxon>
        <taxon>Pseudomonadati</taxon>
        <taxon>Pseudomonadota</taxon>
        <taxon>Alphaproteobacteria</taxon>
        <taxon>Rhodospirillales</taxon>
        <taxon>Thalassobaculaceae</taxon>
        <taxon>Thalassobaculum</taxon>
    </lineage>
</organism>
<dbReference type="Gene3D" id="2.60.40.380">
    <property type="entry name" value="Purple acid phosphatase-like, N-terminal"/>
    <property type="match status" value="1"/>
</dbReference>
<dbReference type="InterPro" id="IPR032093">
    <property type="entry name" value="PhoD_N"/>
</dbReference>
<dbReference type="PANTHER" id="PTHR43606:SF1">
    <property type="entry name" value="PHOD-LIKE PHOSPHATASE METALLOPHOSPHATASE DOMAIN-CONTAINING PROTEIN"/>
    <property type="match status" value="1"/>
</dbReference>
<dbReference type="Pfam" id="PF16655">
    <property type="entry name" value="PhoD_N"/>
    <property type="match status" value="1"/>
</dbReference>
<keyword evidence="4" id="KW-1185">Reference proteome</keyword>
<feature type="domain" description="PhoD-like phosphatase metallophosphatase" evidence="1">
    <location>
        <begin position="101"/>
        <end position="455"/>
    </location>
</feature>
<protein>
    <submittedName>
        <fullName evidence="3">Alkaline phosphatase</fullName>
    </submittedName>
</protein>
<dbReference type="InterPro" id="IPR029052">
    <property type="entry name" value="Metallo-depent_PP-like"/>
</dbReference>
<dbReference type="SUPFAM" id="SSF56300">
    <property type="entry name" value="Metallo-dependent phosphatases"/>
    <property type="match status" value="1"/>
</dbReference>
<dbReference type="Pfam" id="PF09423">
    <property type="entry name" value="PhoD"/>
    <property type="match status" value="1"/>
</dbReference>
<accession>A0A919CPG7</accession>
<evidence type="ECO:0000259" key="2">
    <source>
        <dbReference type="Pfam" id="PF16655"/>
    </source>
</evidence>
<dbReference type="AlphaFoldDB" id="A0A919CPG7"/>
<dbReference type="Proteomes" id="UP000630353">
    <property type="component" value="Unassembled WGS sequence"/>
</dbReference>
<dbReference type="InterPro" id="IPR018946">
    <property type="entry name" value="PhoD-like_MPP"/>
</dbReference>
<reference evidence="3" key="2">
    <citation type="submission" date="2020-09" db="EMBL/GenBank/DDBJ databases">
        <authorList>
            <person name="Sun Q."/>
            <person name="Kim S."/>
        </authorList>
    </citation>
    <scope>NUCLEOTIDE SEQUENCE</scope>
    <source>
        <strain evidence="3">KCTC 42651</strain>
    </source>
</reference>
<sequence length="474" mass="52661">MDASGAVLWARSDRPARMRVELAATESFRNPRTIAGPAALAAGDFTAKLAIDGLPAGEDVFYRIAFESLDYPGAVSAPVVGRLRTAPAARRDIRFLWTGDTAGQGWGINPEWGGMRGYATMADQNADFLIHSGDVVYADGPIPSEQKTADGRVWKNLVTEATAKVAETLDEFRANYRYNLLDEHVRRFNATTAILAQWDDHEVVDNWYPGEMLEEDDRYTVKSVDLLAARASRAFHEYLPLRTNPLEAARVYRRIAYGPSLDVFFLDLRSYRGPNGRNDQDAASAATAFLGRDQIRWLKQALLASRATWKVIASDMPLGLIVYDDWRTRSSFENGANGDGPPRGRELEIADLLRFIKLNDVRNTVWLTADVHYTAAHRYDPNRAAFQDFAPFWEFVSGPIHAGSFGPNRLDDTFGPEVVFASHPGAGQVNLPPWDGMQFFGHVAIDGTTEAMTVTLKDIADRSLWSTTLEPEPS</sequence>
<gene>
    <name evidence="3" type="ORF">GCM10017083_17450</name>
</gene>
<dbReference type="Gene3D" id="3.60.21.70">
    <property type="entry name" value="PhoD-like phosphatase"/>
    <property type="match status" value="1"/>
</dbReference>
<dbReference type="CDD" id="cd07389">
    <property type="entry name" value="MPP_PhoD"/>
    <property type="match status" value="1"/>
</dbReference>
<dbReference type="EMBL" id="BMZS01000003">
    <property type="protein sequence ID" value="GHD47271.1"/>
    <property type="molecule type" value="Genomic_DNA"/>
</dbReference>
<comment type="caution">
    <text evidence="3">The sequence shown here is derived from an EMBL/GenBank/DDBJ whole genome shotgun (WGS) entry which is preliminary data.</text>
</comment>
<evidence type="ECO:0000313" key="3">
    <source>
        <dbReference type="EMBL" id="GHD47271.1"/>
    </source>
</evidence>
<dbReference type="PANTHER" id="PTHR43606">
    <property type="entry name" value="PHOSPHATASE, PUTATIVE (AFU_ORTHOLOGUE AFUA_6G08710)-RELATED"/>
    <property type="match status" value="1"/>
</dbReference>
<evidence type="ECO:0000313" key="4">
    <source>
        <dbReference type="Proteomes" id="UP000630353"/>
    </source>
</evidence>
<reference evidence="3" key="1">
    <citation type="journal article" date="2014" name="Int. J. Syst. Evol. Microbiol.">
        <title>Complete genome sequence of Corynebacterium casei LMG S-19264T (=DSM 44701T), isolated from a smear-ripened cheese.</title>
        <authorList>
            <consortium name="US DOE Joint Genome Institute (JGI-PGF)"/>
            <person name="Walter F."/>
            <person name="Albersmeier A."/>
            <person name="Kalinowski J."/>
            <person name="Ruckert C."/>
        </authorList>
    </citation>
    <scope>NUCLEOTIDE SEQUENCE</scope>
    <source>
        <strain evidence="3">KCTC 42651</strain>
    </source>
</reference>
<evidence type="ECO:0000259" key="1">
    <source>
        <dbReference type="Pfam" id="PF09423"/>
    </source>
</evidence>
<feature type="domain" description="Phospholipase D N-terminal" evidence="2">
    <location>
        <begin position="3"/>
        <end position="85"/>
    </location>
</feature>
<dbReference type="InterPro" id="IPR038607">
    <property type="entry name" value="PhoD-like_sf"/>
</dbReference>
<dbReference type="InterPro" id="IPR052900">
    <property type="entry name" value="Phospholipid_Metab_Enz"/>
</dbReference>
<proteinExistence type="predicted"/>